<protein>
    <recommendedName>
        <fullName evidence="6">Ribosomal protein S21</fullName>
    </recommendedName>
</protein>
<dbReference type="Pfam" id="PF01165">
    <property type="entry name" value="Ribosomal_S21"/>
    <property type="match status" value="1"/>
</dbReference>
<dbReference type="OrthoDB" id="10529753at2759"/>
<dbReference type="GO" id="GO:0005840">
    <property type="term" value="C:ribosome"/>
    <property type="evidence" value="ECO:0007669"/>
    <property type="project" value="UniProtKB-KW"/>
</dbReference>
<dbReference type="EMBL" id="BRYA01000256">
    <property type="protein sequence ID" value="GMI45576.1"/>
    <property type="molecule type" value="Genomic_DNA"/>
</dbReference>
<dbReference type="Proteomes" id="UP001165065">
    <property type="component" value="Unassembled WGS sequence"/>
</dbReference>
<accession>A0A9W7GIW6</accession>
<reference evidence="5" key="1">
    <citation type="journal article" date="2023" name="Commun. Biol.">
        <title>Genome analysis of Parmales, the sister group of diatoms, reveals the evolutionary specialization of diatoms from phago-mixotrophs to photoautotrophs.</title>
        <authorList>
            <person name="Ban H."/>
            <person name="Sato S."/>
            <person name="Yoshikawa S."/>
            <person name="Yamada K."/>
            <person name="Nakamura Y."/>
            <person name="Ichinomiya M."/>
            <person name="Sato N."/>
            <person name="Blanc-Mathieu R."/>
            <person name="Endo H."/>
            <person name="Kuwata A."/>
            <person name="Ogata H."/>
        </authorList>
    </citation>
    <scope>NUCLEOTIDE SEQUENCE [LARGE SCALE GENOMIC DNA]</scope>
</reference>
<proteinExistence type="inferred from homology"/>
<dbReference type="InterPro" id="IPR001911">
    <property type="entry name" value="Ribosomal_bS21"/>
</dbReference>
<gene>
    <name evidence="4" type="ORF">TrCOL_g5378</name>
</gene>
<dbReference type="GO" id="GO:0003735">
    <property type="term" value="F:structural constituent of ribosome"/>
    <property type="evidence" value="ECO:0007669"/>
    <property type="project" value="InterPro"/>
</dbReference>
<evidence type="ECO:0000256" key="3">
    <source>
        <dbReference type="ARBA" id="ARBA00023274"/>
    </source>
</evidence>
<keyword evidence="3" id="KW-0687">Ribonucleoprotein</keyword>
<comment type="caution">
    <text evidence="4">The sequence shown here is derived from an EMBL/GenBank/DDBJ whole genome shotgun (WGS) entry which is preliminary data.</text>
</comment>
<evidence type="ECO:0000313" key="5">
    <source>
        <dbReference type="Proteomes" id="UP001165065"/>
    </source>
</evidence>
<sequence length="134" mass="15630">MFTSLQSITRTLSNRFKPPTTSSLTSSIRHFRVEVDSPPLNHRNYDSVLERNANNAYMQLQNLMKSSRVAGNIRRHKAYEKPHVKRVRLAELKVRKRSFEKIQKLTSWVEWRRGNGPGMKVRPSFTNTNSTQDS</sequence>
<dbReference type="AlphaFoldDB" id="A0A9W7GIW6"/>
<dbReference type="GO" id="GO:1990904">
    <property type="term" value="C:ribonucleoprotein complex"/>
    <property type="evidence" value="ECO:0007669"/>
    <property type="project" value="UniProtKB-KW"/>
</dbReference>
<name>A0A9W7GIW6_9STRA</name>
<dbReference type="GO" id="GO:0006412">
    <property type="term" value="P:translation"/>
    <property type="evidence" value="ECO:0007669"/>
    <property type="project" value="InterPro"/>
</dbReference>
<evidence type="ECO:0008006" key="6">
    <source>
        <dbReference type="Google" id="ProtNLM"/>
    </source>
</evidence>
<organism evidence="4 5">
    <name type="scientific">Triparma columacea</name>
    <dbReference type="NCBI Taxonomy" id="722753"/>
    <lineage>
        <taxon>Eukaryota</taxon>
        <taxon>Sar</taxon>
        <taxon>Stramenopiles</taxon>
        <taxon>Ochrophyta</taxon>
        <taxon>Bolidophyceae</taxon>
        <taxon>Parmales</taxon>
        <taxon>Triparmaceae</taxon>
        <taxon>Triparma</taxon>
    </lineage>
</organism>
<evidence type="ECO:0000256" key="2">
    <source>
        <dbReference type="ARBA" id="ARBA00022980"/>
    </source>
</evidence>
<evidence type="ECO:0000313" key="4">
    <source>
        <dbReference type="EMBL" id="GMI45576.1"/>
    </source>
</evidence>
<comment type="similarity">
    <text evidence="1">Belongs to the bacterial ribosomal protein bS21 family.</text>
</comment>
<evidence type="ECO:0000256" key="1">
    <source>
        <dbReference type="ARBA" id="ARBA00006640"/>
    </source>
</evidence>
<keyword evidence="2" id="KW-0689">Ribosomal protein</keyword>
<keyword evidence="5" id="KW-1185">Reference proteome</keyword>